<dbReference type="InterPro" id="IPR019887">
    <property type="entry name" value="Tscrpt_reg_AsnC/Lrp_C"/>
</dbReference>
<organism evidence="5 6">
    <name type="scientific">Parendozoicomonas haliclonae</name>
    <dbReference type="NCBI Taxonomy" id="1960125"/>
    <lineage>
        <taxon>Bacteria</taxon>
        <taxon>Pseudomonadati</taxon>
        <taxon>Pseudomonadota</taxon>
        <taxon>Gammaproteobacteria</taxon>
        <taxon>Oceanospirillales</taxon>
        <taxon>Endozoicomonadaceae</taxon>
        <taxon>Parendozoicomonas</taxon>
    </lineage>
</organism>
<dbReference type="RefSeq" id="WP_087109348.1">
    <property type="nucleotide sequence ID" value="NZ_CBCSCN010000002.1"/>
</dbReference>
<keyword evidence="3" id="KW-0804">Transcription</keyword>
<dbReference type="GO" id="GO:0005829">
    <property type="term" value="C:cytosol"/>
    <property type="evidence" value="ECO:0007669"/>
    <property type="project" value="TreeGrafter"/>
</dbReference>
<name>A0A1X7AJK7_9GAMM</name>
<dbReference type="GO" id="GO:0043565">
    <property type="term" value="F:sequence-specific DNA binding"/>
    <property type="evidence" value="ECO:0007669"/>
    <property type="project" value="InterPro"/>
</dbReference>
<dbReference type="SMART" id="SM00344">
    <property type="entry name" value="HTH_ASNC"/>
    <property type="match status" value="1"/>
</dbReference>
<dbReference type="PRINTS" id="PR00033">
    <property type="entry name" value="HTHASNC"/>
</dbReference>
<dbReference type="InterPro" id="IPR011008">
    <property type="entry name" value="Dimeric_a/b-barrel"/>
</dbReference>
<dbReference type="InterPro" id="IPR019888">
    <property type="entry name" value="Tscrpt_reg_AsnC-like"/>
</dbReference>
<dbReference type="Proteomes" id="UP000196573">
    <property type="component" value="Unassembled WGS sequence"/>
</dbReference>
<evidence type="ECO:0000256" key="3">
    <source>
        <dbReference type="ARBA" id="ARBA00023163"/>
    </source>
</evidence>
<keyword evidence="2" id="KW-0238">DNA-binding</keyword>
<dbReference type="Pfam" id="PF01037">
    <property type="entry name" value="AsnC_trans_reg"/>
    <property type="match status" value="1"/>
</dbReference>
<dbReference type="InterPro" id="IPR036388">
    <property type="entry name" value="WH-like_DNA-bd_sf"/>
</dbReference>
<keyword evidence="1" id="KW-0805">Transcription regulation</keyword>
<dbReference type="CDD" id="cd00090">
    <property type="entry name" value="HTH_ARSR"/>
    <property type="match status" value="1"/>
</dbReference>
<sequence length="156" mass="17719">MKLDRHDLRILDELQKNARITNQDLADKIGLSPSPCLRRVKALEESGIIIDQVSRLNPSALGLKLCAFVHISLDRHTPERFESFERQVLNYPEVMECHLIAGQSADYMLKVIVPDMEHYHEFLITKITPLEGVTGAHSSFVLRNPVNRTALPLPIQ</sequence>
<gene>
    <name evidence="5" type="primary">lrp_1</name>
    <name evidence="5" type="ORF">EHSB41UT_01978</name>
</gene>
<dbReference type="PROSITE" id="PS50956">
    <property type="entry name" value="HTH_ASNC_2"/>
    <property type="match status" value="1"/>
</dbReference>
<dbReference type="InterPro" id="IPR011991">
    <property type="entry name" value="ArsR-like_HTH"/>
</dbReference>
<evidence type="ECO:0000313" key="6">
    <source>
        <dbReference type="Proteomes" id="UP000196573"/>
    </source>
</evidence>
<keyword evidence="6" id="KW-1185">Reference proteome</keyword>
<dbReference type="SUPFAM" id="SSF54909">
    <property type="entry name" value="Dimeric alpha+beta barrel"/>
    <property type="match status" value="1"/>
</dbReference>
<dbReference type="InterPro" id="IPR019885">
    <property type="entry name" value="Tscrpt_reg_HTH_AsnC-type_CS"/>
</dbReference>
<evidence type="ECO:0000313" key="5">
    <source>
        <dbReference type="EMBL" id="SMA45681.1"/>
    </source>
</evidence>
<dbReference type="InterPro" id="IPR036390">
    <property type="entry name" value="WH_DNA-bd_sf"/>
</dbReference>
<evidence type="ECO:0000259" key="4">
    <source>
        <dbReference type="PROSITE" id="PS50956"/>
    </source>
</evidence>
<accession>A0A1X7AJK7</accession>
<dbReference type="EMBL" id="FWPT01000004">
    <property type="protein sequence ID" value="SMA45681.1"/>
    <property type="molecule type" value="Genomic_DNA"/>
</dbReference>
<dbReference type="PANTHER" id="PTHR30154:SF34">
    <property type="entry name" value="TRANSCRIPTIONAL REGULATOR AZLB"/>
    <property type="match status" value="1"/>
</dbReference>
<protein>
    <submittedName>
        <fullName evidence="5">Leucine-responsive regulatory protein</fullName>
    </submittedName>
</protein>
<dbReference type="GO" id="GO:0043200">
    <property type="term" value="P:response to amino acid"/>
    <property type="evidence" value="ECO:0007669"/>
    <property type="project" value="TreeGrafter"/>
</dbReference>
<reference evidence="5 6" key="1">
    <citation type="submission" date="2017-03" db="EMBL/GenBank/DDBJ databases">
        <authorList>
            <person name="Afonso C.L."/>
            <person name="Miller P.J."/>
            <person name="Scott M.A."/>
            <person name="Spackman E."/>
            <person name="Goraichik I."/>
            <person name="Dimitrov K.M."/>
            <person name="Suarez D.L."/>
            <person name="Swayne D.E."/>
        </authorList>
    </citation>
    <scope>NUCLEOTIDE SEQUENCE [LARGE SCALE GENOMIC DNA]</scope>
    <source>
        <strain evidence="5">SB41UT1</strain>
    </source>
</reference>
<evidence type="ECO:0000256" key="1">
    <source>
        <dbReference type="ARBA" id="ARBA00023015"/>
    </source>
</evidence>
<dbReference type="AlphaFoldDB" id="A0A1X7AJK7"/>
<dbReference type="Pfam" id="PF13412">
    <property type="entry name" value="HTH_24"/>
    <property type="match status" value="1"/>
</dbReference>
<dbReference type="PANTHER" id="PTHR30154">
    <property type="entry name" value="LEUCINE-RESPONSIVE REGULATORY PROTEIN"/>
    <property type="match status" value="1"/>
</dbReference>
<proteinExistence type="predicted"/>
<dbReference type="SUPFAM" id="SSF46785">
    <property type="entry name" value="Winged helix' DNA-binding domain"/>
    <property type="match status" value="1"/>
</dbReference>
<dbReference type="InterPro" id="IPR000485">
    <property type="entry name" value="AsnC-type_HTH_dom"/>
</dbReference>
<dbReference type="OrthoDB" id="8590699at2"/>
<evidence type="ECO:0000256" key="2">
    <source>
        <dbReference type="ARBA" id="ARBA00023125"/>
    </source>
</evidence>
<dbReference type="GO" id="GO:0006355">
    <property type="term" value="P:regulation of DNA-templated transcription"/>
    <property type="evidence" value="ECO:0007669"/>
    <property type="project" value="UniProtKB-ARBA"/>
</dbReference>
<dbReference type="PROSITE" id="PS00519">
    <property type="entry name" value="HTH_ASNC_1"/>
    <property type="match status" value="1"/>
</dbReference>
<feature type="domain" description="HTH asnC-type" evidence="4">
    <location>
        <begin position="3"/>
        <end position="64"/>
    </location>
</feature>
<dbReference type="Gene3D" id="3.30.70.920">
    <property type="match status" value="1"/>
</dbReference>
<dbReference type="Gene3D" id="1.10.10.10">
    <property type="entry name" value="Winged helix-like DNA-binding domain superfamily/Winged helix DNA-binding domain"/>
    <property type="match status" value="1"/>
</dbReference>